<proteinExistence type="predicted"/>
<keyword evidence="1" id="KW-1133">Transmembrane helix</keyword>
<evidence type="ECO:0000313" key="3">
    <source>
        <dbReference type="Proteomes" id="UP000238730"/>
    </source>
</evidence>
<comment type="caution">
    <text evidence="2">The sequence shown here is derived from an EMBL/GenBank/DDBJ whole genome shotgun (WGS) entry which is preliminary data.</text>
</comment>
<dbReference type="RefSeq" id="WP_105061548.1">
    <property type="nucleotide sequence ID" value="NZ_MSCJ01000003.1"/>
</dbReference>
<gene>
    <name evidence="2" type="ORF">BTO08_15295</name>
</gene>
<protein>
    <submittedName>
        <fullName evidence="2">Uncharacterized protein</fullName>
    </submittedName>
</protein>
<feature type="transmembrane region" description="Helical" evidence="1">
    <location>
        <begin position="6"/>
        <end position="26"/>
    </location>
</feature>
<accession>A0A2S7VJI0</accession>
<organism evidence="2 3">
    <name type="scientific">Photobacterium angustum</name>
    <dbReference type="NCBI Taxonomy" id="661"/>
    <lineage>
        <taxon>Bacteria</taxon>
        <taxon>Pseudomonadati</taxon>
        <taxon>Pseudomonadota</taxon>
        <taxon>Gammaproteobacteria</taxon>
        <taxon>Vibrionales</taxon>
        <taxon>Vibrionaceae</taxon>
        <taxon>Photobacterium</taxon>
    </lineage>
</organism>
<dbReference type="EMBL" id="MSCJ01000003">
    <property type="protein sequence ID" value="PQJ61661.1"/>
    <property type="molecule type" value="Genomic_DNA"/>
</dbReference>
<dbReference type="Proteomes" id="UP000238730">
    <property type="component" value="Unassembled WGS sequence"/>
</dbReference>
<sequence length="182" mass="21275">MDSILWKVVVPLVFWCVIFSINWHPIKPEGKFEISKISISEALDISEAVFLYQMERGCDDGSINNKEFLLMLFDGYPDDDFKERFESKGISVGYQWFYKQSDFNRIIGLEISHFEHIDESHINVVGRIEYRGNQESCKGIYDGNIYYLVNKSRGIWEVVSHQKINYATLRVPLECPHCFSLT</sequence>
<evidence type="ECO:0000256" key="1">
    <source>
        <dbReference type="SAM" id="Phobius"/>
    </source>
</evidence>
<keyword evidence="1" id="KW-0812">Transmembrane</keyword>
<reference evidence="2 3" key="1">
    <citation type="submission" date="2016-12" db="EMBL/GenBank/DDBJ databases">
        <title>Diversity of luminous bacteria.</title>
        <authorList>
            <person name="Yoshizawa S."/>
            <person name="Kogure K."/>
        </authorList>
    </citation>
    <scope>NUCLEOTIDE SEQUENCE [LARGE SCALE GENOMIC DNA]</scope>
    <source>
        <strain evidence="2 3">LC1-200</strain>
    </source>
</reference>
<name>A0A2S7VJI0_PHOAN</name>
<dbReference type="AlphaFoldDB" id="A0A2S7VJI0"/>
<keyword evidence="1" id="KW-0472">Membrane</keyword>
<evidence type="ECO:0000313" key="2">
    <source>
        <dbReference type="EMBL" id="PQJ61661.1"/>
    </source>
</evidence>